<dbReference type="Proteomes" id="UP000242501">
    <property type="component" value="Unassembled WGS sequence"/>
</dbReference>
<feature type="transmembrane region" description="Helical" evidence="1">
    <location>
        <begin position="44"/>
        <end position="65"/>
    </location>
</feature>
<sequence>MKKTIKAYIVALVLGVLLLCAVTPFFGAGYVYVYFAGWELQTNIWVLCALILTISFCIQSIYMLIKAFFARQKLKAKQATSFSDLHPYEKLAILWLLDAQAEKEPMVRQVFAHSGMLNHIITANFLYKKEQFNEGHIALEQAPPDAYELKEVLYINALLDQDEQEQSFVHLEALSKHKPSAWLVDVKQGYEQSISKLWGKFAFKFPWSYLKTAHYGHLSAQDNTAWLTAILQRFESSDVAQKNELKARYISLETTYMQDTIRENKILWLKILARCDDTLQEQERLSSHLLHEQFDQEVCFMWFEQKMSMIQPDYFEIEQQVNMWQHRYTDAPIFDFMKWHIYQVTGRYLEAAQLLNNFPNHVLMNYLRIKSKIQDDILLTEQLNQVFETNTHFLKIQI</sequence>
<reference evidence="3" key="1">
    <citation type="submission" date="2016-09" db="EMBL/GenBank/DDBJ databases">
        <authorList>
            <person name="Varghese N."/>
            <person name="Submissions S."/>
        </authorList>
    </citation>
    <scope>NUCLEOTIDE SEQUENCE [LARGE SCALE GENOMIC DNA]</scope>
    <source>
        <strain evidence="3">ANC 4422</strain>
    </source>
</reference>
<evidence type="ECO:0000256" key="1">
    <source>
        <dbReference type="SAM" id="Phobius"/>
    </source>
</evidence>
<name>A0A1G6HNN4_9GAMM</name>
<evidence type="ECO:0000313" key="3">
    <source>
        <dbReference type="Proteomes" id="UP000242501"/>
    </source>
</evidence>
<keyword evidence="3" id="KW-1185">Reference proteome</keyword>
<accession>A0A1G6HNN4</accession>
<gene>
    <name evidence="2" type="ORF">SAMN05421733_106189</name>
</gene>
<dbReference type="EMBL" id="FMYL01000006">
    <property type="protein sequence ID" value="SDB95850.1"/>
    <property type="molecule type" value="Genomic_DNA"/>
</dbReference>
<proteinExistence type="predicted"/>
<evidence type="ECO:0008006" key="4">
    <source>
        <dbReference type="Google" id="ProtNLM"/>
    </source>
</evidence>
<keyword evidence="1" id="KW-0812">Transmembrane</keyword>
<keyword evidence="1" id="KW-0472">Membrane</keyword>
<dbReference type="AlphaFoldDB" id="A0A1G6HNN4"/>
<protein>
    <recommendedName>
        <fullName evidence="4">Heme biosynthesis protein HemY</fullName>
    </recommendedName>
</protein>
<feature type="transmembrane region" description="Helical" evidence="1">
    <location>
        <begin position="7"/>
        <end position="32"/>
    </location>
</feature>
<dbReference type="RefSeq" id="WP_092748361.1">
    <property type="nucleotide sequence ID" value="NZ_FMYL01000006.1"/>
</dbReference>
<keyword evidence="1" id="KW-1133">Transmembrane helix</keyword>
<evidence type="ECO:0000313" key="2">
    <source>
        <dbReference type="EMBL" id="SDB95850.1"/>
    </source>
</evidence>
<dbReference type="OrthoDB" id="6711459at2"/>
<organism evidence="2 3">
    <name type="scientific">Acinetobacter boissieri</name>
    <dbReference type="NCBI Taxonomy" id="1219383"/>
    <lineage>
        <taxon>Bacteria</taxon>
        <taxon>Pseudomonadati</taxon>
        <taxon>Pseudomonadota</taxon>
        <taxon>Gammaproteobacteria</taxon>
        <taxon>Moraxellales</taxon>
        <taxon>Moraxellaceae</taxon>
        <taxon>Acinetobacter</taxon>
    </lineage>
</organism>
<dbReference type="STRING" id="1219383.SAMN05421733_106189"/>